<dbReference type="Pfam" id="PF13557">
    <property type="entry name" value="Phenol_MetA_deg"/>
    <property type="match status" value="1"/>
</dbReference>
<dbReference type="Proteomes" id="UP001604002">
    <property type="component" value="Unassembled WGS sequence"/>
</dbReference>
<feature type="signal peptide" evidence="1">
    <location>
        <begin position="1"/>
        <end position="23"/>
    </location>
</feature>
<evidence type="ECO:0000313" key="3">
    <source>
        <dbReference type="Proteomes" id="UP001604002"/>
    </source>
</evidence>
<proteinExistence type="predicted"/>
<accession>A0ABW7A2V1</accession>
<gene>
    <name evidence="2" type="ORF">V5F32_19130</name>
</gene>
<dbReference type="EMBL" id="JBAFVH010000011">
    <property type="protein sequence ID" value="MFG1374297.1"/>
    <property type="molecule type" value="Genomic_DNA"/>
</dbReference>
<evidence type="ECO:0000313" key="2">
    <source>
        <dbReference type="EMBL" id="MFG1374297.1"/>
    </source>
</evidence>
<organism evidence="2 3">
    <name type="scientific">Xanthobacter oligotrophicus</name>
    <dbReference type="NCBI Taxonomy" id="2607286"/>
    <lineage>
        <taxon>Bacteria</taxon>
        <taxon>Pseudomonadati</taxon>
        <taxon>Pseudomonadota</taxon>
        <taxon>Alphaproteobacteria</taxon>
        <taxon>Hyphomicrobiales</taxon>
        <taxon>Xanthobacteraceae</taxon>
        <taxon>Xanthobacter</taxon>
    </lineage>
</organism>
<keyword evidence="3" id="KW-1185">Reference proteome</keyword>
<keyword evidence="1" id="KW-0732">Signal</keyword>
<dbReference type="RefSeq" id="WP_393993953.1">
    <property type="nucleotide sequence ID" value="NZ_JBAFVH010000011.1"/>
</dbReference>
<dbReference type="InterPro" id="IPR025737">
    <property type="entry name" value="FApF"/>
</dbReference>
<sequence>MKTITTVIMATLALGAPATTVYAGSELMPGISTGIPLGVPLPEGVYSITIPTYGSRDSDPRQDVTAVVPAWLIWSTPWTIAGGRLLLDTVMPYVDIDVHGGPQFSGFANPFLDAQLKWDLGGGFFGGFQAGVYLPIESDVGHDWAAFQGVAALSYLKDGWNLSSTFIFGTGKDGTDGAPSWFNVDLTATKKFGKFEIGAVAFGSTDLNSPYFGYAKQSQFAAGGLIGYDFDIVNVQLKLTTDLYEDNYGGHDTRVWANITIPLWNPMPAGNIIRK</sequence>
<feature type="chain" id="PRO_5045852330" evidence="1">
    <location>
        <begin position="24"/>
        <end position="275"/>
    </location>
</feature>
<reference evidence="2 3" key="1">
    <citation type="submission" date="2024-02" db="EMBL/GenBank/DDBJ databases">
        <title>Expansion and revision of Xanthobacter and proposal of Roseixanthobacter gen. nov.</title>
        <authorList>
            <person name="Soltysiak M.P.M."/>
            <person name="Jalihal A."/>
            <person name="Ory A."/>
            <person name="Chrisophersen C."/>
            <person name="Lee A.D."/>
            <person name="Boulton J."/>
            <person name="Springer M."/>
        </authorList>
    </citation>
    <scope>NUCLEOTIDE SEQUENCE [LARGE SCALE GENOMIC DNA]</scope>
    <source>
        <strain evidence="2 3">23A</strain>
    </source>
</reference>
<name>A0ABW7A2V1_9HYPH</name>
<evidence type="ECO:0000256" key="1">
    <source>
        <dbReference type="SAM" id="SignalP"/>
    </source>
</evidence>
<comment type="caution">
    <text evidence="2">The sequence shown here is derived from an EMBL/GenBank/DDBJ whole genome shotgun (WGS) entry which is preliminary data.</text>
</comment>
<protein>
    <submittedName>
        <fullName evidence="2">Transporter</fullName>
    </submittedName>
</protein>